<evidence type="ECO:0000313" key="2">
    <source>
        <dbReference type="Proteomes" id="UP000243515"/>
    </source>
</evidence>
<name>A0A232LX29_9EURO</name>
<dbReference type="EMBL" id="NPHW01003934">
    <property type="protein sequence ID" value="OXV08715.1"/>
    <property type="molecule type" value="Genomic_DNA"/>
</dbReference>
<evidence type="ECO:0000313" key="1">
    <source>
        <dbReference type="EMBL" id="OXV08715.1"/>
    </source>
</evidence>
<proteinExistence type="predicted"/>
<sequence length="266" mass="30425">MLRTTKRLRSPHKKLFGENGWLGRNPSMTELSNGKYTKKPGLKTFGEKVKQHVEDLAGDVVKVYPNPFRREVGHPKIVSKLTLPVSVDPMTQAKVYSEMEATICVIANKFLVQEYREGRISAESINKVTNFWASKNRTQVIEFQFDQGVQRDLISYNIRTLRFNGECATNPIVLHSTLYNWKAVAKEMSVRTFCNPDSVIRKHMHDTHKILEMLGASLGTFLAFQDLQMRTLALIKGQLEKDFQHTGIRDTRSTFTTLSSYQANPE</sequence>
<dbReference type="Proteomes" id="UP000243515">
    <property type="component" value="Unassembled WGS sequence"/>
</dbReference>
<comment type="caution">
    <text evidence="1">The sequence shown here is derived from an EMBL/GenBank/DDBJ whole genome shotgun (WGS) entry which is preliminary data.</text>
</comment>
<gene>
    <name evidence="1" type="ORF">Egran_03522</name>
</gene>
<protein>
    <submittedName>
        <fullName evidence="1">Uncharacterized protein</fullName>
    </submittedName>
</protein>
<dbReference type="OrthoDB" id="5229017at2759"/>
<organism evidence="1 2">
    <name type="scientific">Elaphomyces granulatus</name>
    <dbReference type="NCBI Taxonomy" id="519963"/>
    <lineage>
        <taxon>Eukaryota</taxon>
        <taxon>Fungi</taxon>
        <taxon>Dikarya</taxon>
        <taxon>Ascomycota</taxon>
        <taxon>Pezizomycotina</taxon>
        <taxon>Eurotiomycetes</taxon>
        <taxon>Eurotiomycetidae</taxon>
        <taxon>Eurotiales</taxon>
        <taxon>Elaphomycetaceae</taxon>
        <taxon>Elaphomyces</taxon>
    </lineage>
</organism>
<keyword evidence="2" id="KW-1185">Reference proteome</keyword>
<reference evidence="1 2" key="1">
    <citation type="journal article" date="2015" name="Environ. Microbiol.">
        <title>Metagenome sequence of Elaphomyces granulatus from sporocarp tissue reveals Ascomycota ectomycorrhizal fingerprints of genome expansion and a Proteobacteria-rich microbiome.</title>
        <authorList>
            <person name="Quandt C.A."/>
            <person name="Kohler A."/>
            <person name="Hesse C.N."/>
            <person name="Sharpton T.J."/>
            <person name="Martin F."/>
            <person name="Spatafora J.W."/>
        </authorList>
    </citation>
    <scope>NUCLEOTIDE SEQUENCE [LARGE SCALE GENOMIC DNA]</scope>
    <source>
        <strain evidence="1 2">OSC145934</strain>
    </source>
</reference>
<accession>A0A232LX29</accession>
<dbReference type="AlphaFoldDB" id="A0A232LX29"/>